<accession>U5MUM3</accession>
<dbReference type="EMBL" id="CP006721">
    <property type="protein sequence ID" value="AGX43142.1"/>
    <property type="molecule type" value="Genomic_DNA"/>
</dbReference>
<dbReference type="CDD" id="cd01949">
    <property type="entry name" value="GGDEF"/>
    <property type="match status" value="1"/>
</dbReference>
<reference evidence="3 4" key="1">
    <citation type="journal article" date="2013" name="Genome Announc.">
        <title>Complete Genome Sequence of the Solvent Producer Clostridium saccharobutylicum NCP262 (DSM 13864).</title>
        <authorList>
            <person name="Poehlein A."/>
            <person name="Hartwich K."/>
            <person name="Krabben P."/>
            <person name="Ehrenreich A."/>
            <person name="Liebl W."/>
            <person name="Durre P."/>
            <person name="Gottschalk G."/>
            <person name="Daniel R."/>
        </authorList>
    </citation>
    <scope>NUCLEOTIDE SEQUENCE [LARGE SCALE GENOMIC DNA]</scope>
    <source>
        <strain evidence="3">DSM 13864</strain>
    </source>
</reference>
<dbReference type="InterPro" id="IPR000160">
    <property type="entry name" value="GGDEF_dom"/>
</dbReference>
<feature type="transmembrane region" description="Helical" evidence="1">
    <location>
        <begin position="87"/>
        <end position="104"/>
    </location>
</feature>
<dbReference type="AlphaFoldDB" id="U5MUM3"/>
<dbReference type="PANTHER" id="PTHR45138">
    <property type="entry name" value="REGULATORY COMPONENTS OF SENSORY TRANSDUCTION SYSTEM"/>
    <property type="match status" value="1"/>
</dbReference>
<dbReference type="InterPro" id="IPR043128">
    <property type="entry name" value="Rev_trsase/Diguanyl_cyclase"/>
</dbReference>
<evidence type="ECO:0000313" key="3">
    <source>
        <dbReference type="EMBL" id="AGX43142.1"/>
    </source>
</evidence>
<name>U5MUM3_CLOSA</name>
<dbReference type="Proteomes" id="UP000017118">
    <property type="component" value="Chromosome"/>
</dbReference>
<dbReference type="Pfam" id="PF00990">
    <property type="entry name" value="GGDEF"/>
    <property type="match status" value="1"/>
</dbReference>
<keyword evidence="1" id="KW-0812">Transmembrane</keyword>
<dbReference type="PANTHER" id="PTHR45138:SF9">
    <property type="entry name" value="DIGUANYLATE CYCLASE DGCM-RELATED"/>
    <property type="match status" value="1"/>
</dbReference>
<keyword evidence="4" id="KW-1185">Reference proteome</keyword>
<evidence type="ECO:0000259" key="2">
    <source>
        <dbReference type="PROSITE" id="PS50887"/>
    </source>
</evidence>
<protein>
    <submittedName>
        <fullName evidence="3">Phytochrome-like protein Cph2</fullName>
    </submittedName>
</protein>
<dbReference type="FunFam" id="3.30.70.270:FF:000001">
    <property type="entry name" value="Diguanylate cyclase domain protein"/>
    <property type="match status" value="1"/>
</dbReference>
<feature type="transmembrane region" description="Helical" evidence="1">
    <location>
        <begin position="38"/>
        <end position="67"/>
    </location>
</feature>
<keyword evidence="1" id="KW-0472">Membrane</keyword>
<dbReference type="InterPro" id="IPR029787">
    <property type="entry name" value="Nucleotide_cyclase"/>
</dbReference>
<proteinExistence type="predicted"/>
<keyword evidence="1" id="KW-1133">Transmembrane helix</keyword>
<dbReference type="PROSITE" id="PS50887">
    <property type="entry name" value="GGDEF"/>
    <property type="match status" value="1"/>
</dbReference>
<dbReference type="InterPro" id="IPR050469">
    <property type="entry name" value="Diguanylate_Cyclase"/>
</dbReference>
<feature type="domain" description="GGDEF" evidence="2">
    <location>
        <begin position="156"/>
        <end position="293"/>
    </location>
</feature>
<sequence length="293" mass="33545">MLLKEKFIKKHILLFSFILAIFMLFVVDFLKIPNPNVVLLAVMVYLTFLGGFRCGILSGFTVISYSIYFFSIQHNFISFSIENFKKVIIIMLVVPVLILIVGTLKKQYVLKTKELQLANKELKRIARIDSLTGVANRRYFDEVLLNEYNSAIRQRSFLSLLMIDVDFFKNYNDNYGHVLGDECLKLVIQAISKELYHPENFIARYGGEEFVVLLPNTDDKGAIILAEKIVESVFSYKIPHCASKNCSYITVSIGVTTLTNFEEENALNLLNGADKALYLAKKNGRNQSRFFKI</sequence>
<dbReference type="HOGENOM" id="CLU_000445_11_2_9"/>
<organism evidence="3 4">
    <name type="scientific">Clostridium saccharobutylicum DSM 13864</name>
    <dbReference type="NCBI Taxonomy" id="1345695"/>
    <lineage>
        <taxon>Bacteria</taxon>
        <taxon>Bacillati</taxon>
        <taxon>Bacillota</taxon>
        <taxon>Clostridia</taxon>
        <taxon>Eubacteriales</taxon>
        <taxon>Clostridiaceae</taxon>
        <taxon>Clostridium</taxon>
    </lineage>
</organism>
<dbReference type="OrthoDB" id="9805474at2"/>
<dbReference type="SMART" id="SM00267">
    <property type="entry name" value="GGDEF"/>
    <property type="match status" value="1"/>
</dbReference>
<dbReference type="GO" id="GO:1902201">
    <property type="term" value="P:negative regulation of bacterial-type flagellum-dependent cell motility"/>
    <property type="evidence" value="ECO:0007669"/>
    <property type="project" value="TreeGrafter"/>
</dbReference>
<gene>
    <name evidence="3" type="primary">cph</name>
    <name evidence="3" type="ORF">CLSA_c21630</name>
</gene>
<dbReference type="PATRIC" id="fig|1345695.10.peg.3190"/>
<dbReference type="eggNOG" id="COG3706">
    <property type="taxonomic scope" value="Bacteria"/>
</dbReference>
<dbReference type="GO" id="GO:0005886">
    <property type="term" value="C:plasma membrane"/>
    <property type="evidence" value="ECO:0007669"/>
    <property type="project" value="TreeGrafter"/>
</dbReference>
<evidence type="ECO:0000256" key="1">
    <source>
        <dbReference type="SAM" id="Phobius"/>
    </source>
</evidence>
<dbReference type="RefSeq" id="WP_022746297.1">
    <property type="nucleotide sequence ID" value="NC_022571.1"/>
</dbReference>
<dbReference type="GeneID" id="55476829"/>
<dbReference type="SUPFAM" id="SSF55073">
    <property type="entry name" value="Nucleotide cyclase"/>
    <property type="match status" value="1"/>
</dbReference>
<evidence type="ECO:0000313" key="4">
    <source>
        <dbReference type="Proteomes" id="UP000017118"/>
    </source>
</evidence>
<dbReference type="GO" id="GO:0043709">
    <property type="term" value="P:cell adhesion involved in single-species biofilm formation"/>
    <property type="evidence" value="ECO:0007669"/>
    <property type="project" value="TreeGrafter"/>
</dbReference>
<feature type="transmembrane region" description="Helical" evidence="1">
    <location>
        <begin position="12"/>
        <end position="32"/>
    </location>
</feature>
<dbReference type="KEGG" id="csb:CLSA_c21630"/>
<dbReference type="Gene3D" id="3.30.70.270">
    <property type="match status" value="1"/>
</dbReference>
<dbReference type="NCBIfam" id="TIGR00254">
    <property type="entry name" value="GGDEF"/>
    <property type="match status" value="1"/>
</dbReference>
<dbReference type="GO" id="GO:0052621">
    <property type="term" value="F:diguanylate cyclase activity"/>
    <property type="evidence" value="ECO:0007669"/>
    <property type="project" value="TreeGrafter"/>
</dbReference>